<keyword evidence="1" id="KW-0472">Membrane</keyword>
<sequence length="106" mass="11852">MSGLERSIQCKAEMFAEAIPSFFISVPALLFMISTISFLLFFPRLNSKFTDVLIDLPILINERLVDGLENIISLNQAGLVKGNSIVENILVTQEIISTNQIKNQDH</sequence>
<reference evidence="2 3" key="1">
    <citation type="submission" date="2020-09" db="EMBL/GenBank/DDBJ databases">
        <title>De no assembly of potato wild relative species, Solanum commersonii.</title>
        <authorList>
            <person name="Cho K."/>
        </authorList>
    </citation>
    <scope>NUCLEOTIDE SEQUENCE [LARGE SCALE GENOMIC DNA]</scope>
    <source>
        <strain evidence="2">LZ3.2</strain>
        <tissue evidence="2">Leaf</tissue>
    </source>
</reference>
<evidence type="ECO:0000313" key="3">
    <source>
        <dbReference type="Proteomes" id="UP000824120"/>
    </source>
</evidence>
<proteinExistence type="predicted"/>
<evidence type="ECO:0000313" key="2">
    <source>
        <dbReference type="EMBL" id="KAG5605459.1"/>
    </source>
</evidence>
<keyword evidence="1" id="KW-0812">Transmembrane</keyword>
<dbReference type="AlphaFoldDB" id="A0A9J5YXM4"/>
<feature type="transmembrane region" description="Helical" evidence="1">
    <location>
        <begin position="22"/>
        <end position="42"/>
    </location>
</feature>
<keyword evidence="3" id="KW-1185">Reference proteome</keyword>
<accession>A0A9J5YXM4</accession>
<name>A0A9J5YXM4_SOLCO</name>
<organism evidence="2 3">
    <name type="scientific">Solanum commersonii</name>
    <name type="common">Commerson's wild potato</name>
    <name type="synonym">Commerson's nightshade</name>
    <dbReference type="NCBI Taxonomy" id="4109"/>
    <lineage>
        <taxon>Eukaryota</taxon>
        <taxon>Viridiplantae</taxon>
        <taxon>Streptophyta</taxon>
        <taxon>Embryophyta</taxon>
        <taxon>Tracheophyta</taxon>
        <taxon>Spermatophyta</taxon>
        <taxon>Magnoliopsida</taxon>
        <taxon>eudicotyledons</taxon>
        <taxon>Gunneridae</taxon>
        <taxon>Pentapetalae</taxon>
        <taxon>asterids</taxon>
        <taxon>lamiids</taxon>
        <taxon>Solanales</taxon>
        <taxon>Solanaceae</taxon>
        <taxon>Solanoideae</taxon>
        <taxon>Solaneae</taxon>
        <taxon>Solanum</taxon>
    </lineage>
</organism>
<dbReference type="EMBL" id="JACXVP010000005">
    <property type="protein sequence ID" value="KAG5605459.1"/>
    <property type="molecule type" value="Genomic_DNA"/>
</dbReference>
<comment type="caution">
    <text evidence="2">The sequence shown here is derived from an EMBL/GenBank/DDBJ whole genome shotgun (WGS) entry which is preliminary data.</text>
</comment>
<protein>
    <submittedName>
        <fullName evidence="2">Uncharacterized protein</fullName>
    </submittedName>
</protein>
<gene>
    <name evidence="2" type="ORF">H5410_026951</name>
</gene>
<keyword evidence="1" id="KW-1133">Transmembrane helix</keyword>
<evidence type="ECO:0000256" key="1">
    <source>
        <dbReference type="SAM" id="Phobius"/>
    </source>
</evidence>
<dbReference type="Proteomes" id="UP000824120">
    <property type="component" value="Chromosome 5"/>
</dbReference>